<dbReference type="GO" id="GO:0009451">
    <property type="term" value="P:RNA modification"/>
    <property type="evidence" value="ECO:0007669"/>
    <property type="project" value="InterPro"/>
</dbReference>
<feature type="repeat" description="PPR" evidence="3">
    <location>
        <begin position="227"/>
        <end position="261"/>
    </location>
</feature>
<proteinExistence type="inferred from homology"/>
<feature type="repeat" description="PPR" evidence="3">
    <location>
        <begin position="329"/>
        <end position="363"/>
    </location>
</feature>
<dbReference type="AlphaFoldDB" id="A0AAP0BIM5"/>
<keyword evidence="5" id="KW-1185">Reference proteome</keyword>
<organism evidence="4 5">
    <name type="scientific">Platanthera zijinensis</name>
    <dbReference type="NCBI Taxonomy" id="2320716"/>
    <lineage>
        <taxon>Eukaryota</taxon>
        <taxon>Viridiplantae</taxon>
        <taxon>Streptophyta</taxon>
        <taxon>Embryophyta</taxon>
        <taxon>Tracheophyta</taxon>
        <taxon>Spermatophyta</taxon>
        <taxon>Magnoliopsida</taxon>
        <taxon>Liliopsida</taxon>
        <taxon>Asparagales</taxon>
        <taxon>Orchidaceae</taxon>
        <taxon>Orchidoideae</taxon>
        <taxon>Orchideae</taxon>
        <taxon>Orchidinae</taxon>
        <taxon>Platanthera</taxon>
    </lineage>
</organism>
<dbReference type="Pfam" id="PF01535">
    <property type="entry name" value="PPR"/>
    <property type="match status" value="5"/>
</dbReference>
<evidence type="ECO:0000256" key="1">
    <source>
        <dbReference type="ARBA" id="ARBA00022737"/>
    </source>
</evidence>
<dbReference type="Gene3D" id="1.25.40.10">
    <property type="entry name" value="Tetratricopeptide repeat domain"/>
    <property type="match status" value="3"/>
</dbReference>
<feature type="repeat" description="PPR" evidence="3">
    <location>
        <begin position="365"/>
        <end position="399"/>
    </location>
</feature>
<gene>
    <name evidence="4" type="primary">PCMP-E72</name>
    <name evidence="4" type="ORF">KSP39_PZI011107</name>
</gene>
<dbReference type="InterPro" id="IPR002885">
    <property type="entry name" value="PPR_rpt"/>
</dbReference>
<name>A0AAP0BIM5_9ASPA</name>
<feature type="repeat" description="PPR" evidence="3">
    <location>
        <begin position="466"/>
        <end position="500"/>
    </location>
</feature>
<evidence type="ECO:0000313" key="5">
    <source>
        <dbReference type="Proteomes" id="UP001418222"/>
    </source>
</evidence>
<accession>A0AAP0BIM5</accession>
<dbReference type="EMBL" id="JBBWWQ010000009">
    <property type="protein sequence ID" value="KAK8938480.1"/>
    <property type="molecule type" value="Genomic_DNA"/>
</dbReference>
<dbReference type="Pfam" id="PF13041">
    <property type="entry name" value="PPR_2"/>
    <property type="match status" value="2"/>
</dbReference>
<reference evidence="4 5" key="1">
    <citation type="journal article" date="2022" name="Nat. Plants">
        <title>Genomes of leafy and leafless Platanthera orchids illuminate the evolution of mycoheterotrophy.</title>
        <authorList>
            <person name="Li M.H."/>
            <person name="Liu K.W."/>
            <person name="Li Z."/>
            <person name="Lu H.C."/>
            <person name="Ye Q.L."/>
            <person name="Zhang D."/>
            <person name="Wang J.Y."/>
            <person name="Li Y.F."/>
            <person name="Zhong Z.M."/>
            <person name="Liu X."/>
            <person name="Yu X."/>
            <person name="Liu D.K."/>
            <person name="Tu X.D."/>
            <person name="Liu B."/>
            <person name="Hao Y."/>
            <person name="Liao X.Y."/>
            <person name="Jiang Y.T."/>
            <person name="Sun W.H."/>
            <person name="Chen J."/>
            <person name="Chen Y.Q."/>
            <person name="Ai Y."/>
            <person name="Zhai J.W."/>
            <person name="Wu S.S."/>
            <person name="Zhou Z."/>
            <person name="Hsiao Y.Y."/>
            <person name="Wu W.L."/>
            <person name="Chen Y.Y."/>
            <person name="Lin Y.F."/>
            <person name="Hsu J.L."/>
            <person name="Li C.Y."/>
            <person name="Wang Z.W."/>
            <person name="Zhao X."/>
            <person name="Zhong W.Y."/>
            <person name="Ma X.K."/>
            <person name="Ma L."/>
            <person name="Huang J."/>
            <person name="Chen G.Z."/>
            <person name="Huang M.Z."/>
            <person name="Huang L."/>
            <person name="Peng D.H."/>
            <person name="Luo Y.B."/>
            <person name="Zou S.Q."/>
            <person name="Chen S.P."/>
            <person name="Lan S."/>
            <person name="Tsai W.C."/>
            <person name="Van de Peer Y."/>
            <person name="Liu Z.J."/>
        </authorList>
    </citation>
    <scope>NUCLEOTIDE SEQUENCE [LARGE SCALE GENOMIC DNA]</scope>
    <source>
        <strain evidence="4">Lor287</strain>
    </source>
</reference>
<dbReference type="GO" id="GO:0003723">
    <property type="term" value="F:RNA binding"/>
    <property type="evidence" value="ECO:0007669"/>
    <property type="project" value="InterPro"/>
</dbReference>
<dbReference type="PROSITE" id="PS51375">
    <property type="entry name" value="PPR"/>
    <property type="match status" value="5"/>
</dbReference>
<dbReference type="Proteomes" id="UP001418222">
    <property type="component" value="Unassembled WGS sequence"/>
</dbReference>
<evidence type="ECO:0000256" key="3">
    <source>
        <dbReference type="PROSITE-ProRule" id="PRU00708"/>
    </source>
</evidence>
<protein>
    <submittedName>
        <fullName evidence="4">Pentatricopeptide repeat-containing protein</fullName>
    </submittedName>
</protein>
<dbReference type="InterPro" id="IPR011990">
    <property type="entry name" value="TPR-like_helical_dom_sf"/>
</dbReference>
<dbReference type="InterPro" id="IPR046960">
    <property type="entry name" value="PPR_At4g14850-like_plant"/>
</dbReference>
<comment type="caution">
    <text evidence="4">The sequence shown here is derived from an EMBL/GenBank/DDBJ whole genome shotgun (WGS) entry which is preliminary data.</text>
</comment>
<dbReference type="Pfam" id="PF20431">
    <property type="entry name" value="E_motif"/>
    <property type="match status" value="1"/>
</dbReference>
<dbReference type="InterPro" id="IPR046848">
    <property type="entry name" value="E_motif"/>
</dbReference>
<keyword evidence="1" id="KW-0677">Repeat</keyword>
<dbReference type="PANTHER" id="PTHR47926">
    <property type="entry name" value="PENTATRICOPEPTIDE REPEAT-CONTAINING PROTEIN"/>
    <property type="match status" value="1"/>
</dbReference>
<evidence type="ECO:0000256" key="2">
    <source>
        <dbReference type="ARBA" id="ARBA00061659"/>
    </source>
</evidence>
<dbReference type="FunFam" id="1.25.40.10:FF:000393">
    <property type="entry name" value="Pentatricopeptide repeat-containing protein At1g20230"/>
    <property type="match status" value="1"/>
</dbReference>
<dbReference type="FunFam" id="1.25.40.10:FF:000031">
    <property type="entry name" value="Pentatricopeptide repeat-containing protein mitochondrial"/>
    <property type="match status" value="1"/>
</dbReference>
<dbReference type="FunFam" id="1.25.40.10:FF:000280">
    <property type="entry name" value="Pentatricopeptide repeat-containing protein"/>
    <property type="match status" value="1"/>
</dbReference>
<sequence>MLRLVHTALRTPYPSFSSPSAATQFTDPNSLNLFLHRCTTLRQAKQIHAVIILSGHRRSPFLSALLVSVYSRLNLLPASISVYLSAASPPSSLLCNSILRALLSHKQPLDAVSIYHHARSVGVVPDGFTFPLALRACASLSDPSLCGSVHAHAVSMGLQSNLHVANELVSMHCQLGKMELALKVFDRMPLRTVVTWNILVSGYARNRQCERARNVFEFMRSDGPMPNPITWTSLLSAYAQCQRHDEVLKTFNEMRNCGCEATAEAVSVCLSVCPYAVDGLEKGKEIHGFVNRSGFEGFRFVKNSLVCMYGKLGNSKESESLFSELEVKDLVSWNALISSYAASGCCDGAYEAFRRLQEAGDPAPNVVSWSSVIGGFASCGEVRRSLDLFRLMQTFRVQSNAVTLATVLTSCAELSSIGLGREIHAHSIRTVLHGNILIQNGLLNLYVKNGSLKYGHLLFERIKDKDLITWNSMIYGHGVNGSCDGALSTFRNMVGSGVEPDGITFIAILSACSHAGRVVEGRNAFDVMVRNHGITPGLEHYSCMVDLLGRAGLIREARELVEKMPMRPNACVWGALLNSCRMHGNTGMAENTAARILGLEDRSSGSCMLISNMYAETGRWEDSAKVRVSTREQGIRKKPGQSWIEVKKMVHVFTAGGSLPSGAEGAYEVIEDFNRLMESEEQVASDLLLMGWGDEQGYSL</sequence>
<dbReference type="FunFam" id="1.25.40.10:FF:000344">
    <property type="entry name" value="Pentatricopeptide repeat-containing protein"/>
    <property type="match status" value="1"/>
</dbReference>
<feature type="repeat" description="PPR" evidence="3">
    <location>
        <begin position="192"/>
        <end position="226"/>
    </location>
</feature>
<comment type="similarity">
    <text evidence="2">Belongs to the PPR family. PCMP-E subfamily.</text>
</comment>
<dbReference type="PANTHER" id="PTHR47926:SF389">
    <property type="entry name" value="PENTATRICOPEPTIDE PROTEIN-RELATED"/>
    <property type="match status" value="1"/>
</dbReference>
<dbReference type="NCBIfam" id="TIGR00756">
    <property type="entry name" value="PPR"/>
    <property type="match status" value="5"/>
</dbReference>
<evidence type="ECO:0000313" key="4">
    <source>
        <dbReference type="EMBL" id="KAK8938480.1"/>
    </source>
</evidence>